<sequence length="255" mass="25858">MLVRGMLAGLIAGVLATGFAYLFGEPSVNTAIGLEESGGGHSHSAPAEPGAPPEAHEHGAAAEPEEELVSRDVQSTLGLFTGVAGYGIAIGGLFSLAFAFAHGRLGPTRPRVTAAVLAAAGYAVVVLVPFLKYPANPPAVGQAGTIGDRTGLYFAFVAISLVVAGVAVAAGRKLAERLGAWGGFLLGAAGYVVVMALCAWLLPVIDEVPEGFPGSTLWTFRTASIGTQLILWTALGLVFGALAEKVAPKRAVAVV</sequence>
<proteinExistence type="predicted"/>
<evidence type="ECO:0000256" key="1">
    <source>
        <dbReference type="SAM" id="MobiDB-lite"/>
    </source>
</evidence>
<keyword evidence="4" id="KW-1185">Reference proteome</keyword>
<feature type="transmembrane region" description="Helical" evidence="2">
    <location>
        <begin position="112"/>
        <end position="131"/>
    </location>
</feature>
<gene>
    <name evidence="3" type="ORF">GCM10009754_26530</name>
</gene>
<keyword evidence="2" id="KW-0812">Transmembrane</keyword>
<feature type="region of interest" description="Disordered" evidence="1">
    <location>
        <begin position="33"/>
        <end position="65"/>
    </location>
</feature>
<name>A0ABN2QNC5_9PSEU</name>
<evidence type="ECO:0000313" key="4">
    <source>
        <dbReference type="Proteomes" id="UP001501116"/>
    </source>
</evidence>
<organism evidence="3 4">
    <name type="scientific">Amycolatopsis minnesotensis</name>
    <dbReference type="NCBI Taxonomy" id="337894"/>
    <lineage>
        <taxon>Bacteria</taxon>
        <taxon>Bacillati</taxon>
        <taxon>Actinomycetota</taxon>
        <taxon>Actinomycetes</taxon>
        <taxon>Pseudonocardiales</taxon>
        <taxon>Pseudonocardiaceae</taxon>
        <taxon>Amycolatopsis</taxon>
    </lineage>
</organism>
<dbReference type="InterPro" id="IPR012666">
    <property type="entry name" value="CbtA_put"/>
</dbReference>
<dbReference type="Proteomes" id="UP001501116">
    <property type="component" value="Unassembled WGS sequence"/>
</dbReference>
<keyword evidence="2" id="KW-1133">Transmembrane helix</keyword>
<dbReference type="Pfam" id="PF09490">
    <property type="entry name" value="CbtA"/>
    <property type="match status" value="1"/>
</dbReference>
<evidence type="ECO:0000313" key="3">
    <source>
        <dbReference type="EMBL" id="GAA1955537.1"/>
    </source>
</evidence>
<feature type="transmembrane region" description="Helical" evidence="2">
    <location>
        <begin position="225"/>
        <end position="243"/>
    </location>
</feature>
<feature type="transmembrane region" description="Helical" evidence="2">
    <location>
        <begin position="77"/>
        <end position="100"/>
    </location>
</feature>
<protein>
    <submittedName>
        <fullName evidence="3">CbtA family protein</fullName>
    </submittedName>
</protein>
<feature type="transmembrane region" description="Helical" evidence="2">
    <location>
        <begin position="151"/>
        <end position="171"/>
    </location>
</feature>
<accession>A0ABN2QNC5</accession>
<comment type="caution">
    <text evidence="3">The sequence shown here is derived from an EMBL/GenBank/DDBJ whole genome shotgun (WGS) entry which is preliminary data.</text>
</comment>
<reference evidence="3 4" key="1">
    <citation type="journal article" date="2019" name="Int. J. Syst. Evol. Microbiol.">
        <title>The Global Catalogue of Microorganisms (GCM) 10K type strain sequencing project: providing services to taxonomists for standard genome sequencing and annotation.</title>
        <authorList>
            <consortium name="The Broad Institute Genomics Platform"/>
            <consortium name="The Broad Institute Genome Sequencing Center for Infectious Disease"/>
            <person name="Wu L."/>
            <person name="Ma J."/>
        </authorList>
    </citation>
    <scope>NUCLEOTIDE SEQUENCE [LARGE SCALE GENOMIC DNA]</scope>
    <source>
        <strain evidence="3 4">JCM 14545</strain>
    </source>
</reference>
<dbReference type="EMBL" id="BAAANN010000009">
    <property type="protein sequence ID" value="GAA1955537.1"/>
    <property type="molecule type" value="Genomic_DNA"/>
</dbReference>
<feature type="transmembrane region" description="Helical" evidence="2">
    <location>
        <begin position="183"/>
        <end position="205"/>
    </location>
</feature>
<keyword evidence="2" id="KW-0472">Membrane</keyword>
<evidence type="ECO:0000256" key="2">
    <source>
        <dbReference type="SAM" id="Phobius"/>
    </source>
</evidence>